<organism evidence="1 2">
    <name type="scientific">Russula earlei</name>
    <dbReference type="NCBI Taxonomy" id="71964"/>
    <lineage>
        <taxon>Eukaryota</taxon>
        <taxon>Fungi</taxon>
        <taxon>Dikarya</taxon>
        <taxon>Basidiomycota</taxon>
        <taxon>Agaricomycotina</taxon>
        <taxon>Agaricomycetes</taxon>
        <taxon>Russulales</taxon>
        <taxon>Russulaceae</taxon>
        <taxon>Russula</taxon>
    </lineage>
</organism>
<sequence>MSFSSPPPIRFMSPPPVYDSTLPVSNSGLTPYLQLPHILSLTWLAYPILSLVFVAFRLQLSSDSAQTAINNAKADHLTGCLAAQQAATSAASLPRFMAVATNEQIVDAVNASMNGAREALVLSLTIMEAIMNFIVDTYRSTFLCFLELIVGGGLSLIIGATQEINTFLTNTFNSLRTSIQNDVATVNSAVQTAINGINKVNPFGNIQAPQFSIPSLDALQNVTLPTDFQDALTSLNASLPSVSVLKHTVNDLLDTPFEAVKADINDTFASINFNSSVFPLPDRNTITFCDRLDTSIIDDLGHDLLKITKIGFILVVVVLLMLLAGISVLEWYKWCLLKIHLGFTRKAWMSDPTIVHVGPASAPTMALSDHNMLIFHADSTHPLLTRLANKISALLHLRPSQFINLSWFLHYVFHPPALACFLIGFFGILSVQLQLLAVAPLEAKYHDRSTASAKDLSGTIFTSLNQSMYNQSAFYANGINSHIDNIQSTVNDGLFGWVNATTTTLNDTVNTFYNDLQDAVTTLFNGTVLEQPALGFIRCFIGSKVDEIEAALTFLHDNLHIDIPRVNESVLVVSPDEVNAATQSIASAAAGTNDNPNGGLVGRLINTYVQSLKKERIMFAVFLGLWAVVVLMALAIIFWHSYGRQLLNSWGKRRFQRNKQTGSGRIVVPFQVEKLTEATDLPPKKSLTIRRIEPSDLEGQNSLSNLTPAAGKSFDSFFDHASQERGVRKLPSESGWRKHLTLALRRDIRAVRKSFHQVHRPKLTISTGRAAARSTNLPEIERISPSIPTTTLEDDRYTGMGYDPKSAWSLSPETASMPAISIPNPGPRRMASVPVSVGGDADSFALSPAAVAFTQFAVPLHFGIPHSASESARKSHLLPIPKVGRGRGENPFVTPFDDDARVSSSVPVTAQSMTADISFVPVSAVSRDSDFPAEMSFATGRAL</sequence>
<keyword evidence="2" id="KW-1185">Reference proteome</keyword>
<dbReference type="EMBL" id="JAGFNK010000183">
    <property type="protein sequence ID" value="KAI9460752.1"/>
    <property type="molecule type" value="Genomic_DNA"/>
</dbReference>
<comment type="caution">
    <text evidence="1">The sequence shown here is derived from an EMBL/GenBank/DDBJ whole genome shotgun (WGS) entry which is preliminary data.</text>
</comment>
<gene>
    <name evidence="1" type="ORF">F5148DRAFT_251782</name>
</gene>
<proteinExistence type="predicted"/>
<dbReference type="Proteomes" id="UP001207468">
    <property type="component" value="Unassembled WGS sequence"/>
</dbReference>
<evidence type="ECO:0000313" key="2">
    <source>
        <dbReference type="Proteomes" id="UP001207468"/>
    </source>
</evidence>
<accession>A0ACC0U382</accession>
<evidence type="ECO:0000313" key="1">
    <source>
        <dbReference type="EMBL" id="KAI9460752.1"/>
    </source>
</evidence>
<reference evidence="1" key="1">
    <citation type="submission" date="2021-03" db="EMBL/GenBank/DDBJ databases">
        <title>Evolutionary priming and transition to the ectomycorrhizal habit in an iconic lineage of mushroom-forming fungi: is preadaptation a requirement?</title>
        <authorList>
            <consortium name="DOE Joint Genome Institute"/>
            <person name="Looney B.P."/>
            <person name="Miyauchi S."/>
            <person name="Morin E."/>
            <person name="Drula E."/>
            <person name="Courty P.E."/>
            <person name="Chicoki N."/>
            <person name="Fauchery L."/>
            <person name="Kohler A."/>
            <person name="Kuo A."/>
            <person name="LaButti K."/>
            <person name="Pangilinan J."/>
            <person name="Lipzen A."/>
            <person name="Riley R."/>
            <person name="Andreopoulos W."/>
            <person name="He G."/>
            <person name="Johnson J."/>
            <person name="Barry K.W."/>
            <person name="Grigoriev I.V."/>
            <person name="Nagy L."/>
            <person name="Hibbett D."/>
            <person name="Henrissat B."/>
            <person name="Matheny P.B."/>
            <person name="Labbe J."/>
            <person name="Martin A.F."/>
        </authorList>
    </citation>
    <scope>NUCLEOTIDE SEQUENCE</scope>
    <source>
        <strain evidence="1">BPL698</strain>
    </source>
</reference>
<protein>
    <submittedName>
        <fullName evidence="1">Uncharacterized protein</fullName>
    </submittedName>
</protein>
<name>A0ACC0U382_9AGAM</name>